<dbReference type="SUPFAM" id="SSF49879">
    <property type="entry name" value="SMAD/FHA domain"/>
    <property type="match status" value="1"/>
</dbReference>
<dbReference type="SMART" id="SM00220">
    <property type="entry name" value="S_TKc"/>
    <property type="match status" value="1"/>
</dbReference>
<dbReference type="OrthoDB" id="504170at2759"/>
<evidence type="ECO:0000256" key="2">
    <source>
        <dbReference type="ARBA" id="ARBA00005575"/>
    </source>
</evidence>
<feature type="region of interest" description="Disordered" evidence="9">
    <location>
        <begin position="841"/>
        <end position="874"/>
    </location>
</feature>
<accession>A0A2A9P3C5</accession>
<dbReference type="PROSITE" id="PS50006">
    <property type="entry name" value="FHA_DOMAIN"/>
    <property type="match status" value="1"/>
</dbReference>
<dbReference type="PANTHER" id="PTHR24348">
    <property type="entry name" value="SERINE/THREONINE-PROTEIN KINASE UNC-51-RELATED"/>
    <property type="match status" value="1"/>
</dbReference>
<dbReference type="InterPro" id="IPR011009">
    <property type="entry name" value="Kinase-like_dom_sf"/>
</dbReference>
<comment type="caution">
    <text evidence="12">The sequence shown here is derived from an EMBL/GenBank/DDBJ whole genome shotgun (WGS) entry which is preliminary data.</text>
</comment>
<dbReference type="Gene3D" id="1.10.510.10">
    <property type="entry name" value="Transferase(Phosphotransferase) domain 1"/>
    <property type="match status" value="1"/>
</dbReference>
<evidence type="ECO:0000256" key="6">
    <source>
        <dbReference type="ARBA" id="ARBA00023006"/>
    </source>
</evidence>
<dbReference type="EMBL" id="LAZP02000967">
    <property type="protein sequence ID" value="PFH55363.1"/>
    <property type="molecule type" value="Genomic_DNA"/>
</dbReference>
<name>A0A2A9P3C5_OPHUN</name>
<dbReference type="GO" id="GO:0005524">
    <property type="term" value="F:ATP binding"/>
    <property type="evidence" value="ECO:0007669"/>
    <property type="project" value="UniProtKB-UniRule"/>
</dbReference>
<sequence length="1144" mass="127720">MDGEEQTQTQPTQNVLDPRRIGKQNSGFSDEDISDIVCVLYPHSQAAREEVHRLACEHSPHVVGKGATDHVEPDYDVEDHASRFETKPASIGDHAIVLRLSAHVKNPAAGFAFGRNPGRCDIVFVDDPMKRISNVHFCIYVNPYGNVMIEDTSTNGTSVDRQLLIGRPKNTNAPVVSTRVLSSGCDIMIPVHKEDRDLLFRVRIPRRDAEYDRAYLAKVHHHFARLHLLNAAPDAGRHRTGGHVDLFKTPGEVVTQVAPAGAPRPSTFATDDTTTMAKTEWTGSRKYNRNSTIGKGAFAVVYKVTDMDNGMPYAAKEIEKRRFIKNGVLDQKVETEMRIMQRVKHPNIVRYIENFEVDNRALIIVMELVAGGDLGKLISVDKTFSEVMTQTVAAQLLSALGYLHANKITHRDVKPDNILISSMEPLQVKLTDFGLSKMVTEKTFLRTFCGTLLYLAPEVHTEYDEYDDKGFRSRGKAARRGRGQRYNYAVDIWSLGGVLFFALTGSPPYPIRNAVSHSELLHKIMTTMLNISPLKRRCVSDKGIDFLHRMLQRRPESRATVIELECHPWLDDVHSFVPASQSYDEITDDETTTWKDEPDHVSDSEAEESQDVRPRRLFGEVSPSAMGSSGVLPADYLGSSMGETEILQPHADDSGDSDTRDGPRHYYLKATSDLDNQSTDPMQSLVDDVASQSLGGDGAKEEPRSSGQDLSQSLDPNSSKRKPPLSDPSGDVQGGTSLGQPTMKRLKSQEADVTDEVRSEYLLLASIPQVRRLGSGRQVDNPVDKVVFWERDMQTWHLDYPEMTQLQLDAFFGAARSRGEEFGPGQTPLWDLAMKHFPPRARPSRRQLKDEAVATMPSTAAGEAVPEPERPPDSQIVVPVPVDARAIAVVESLPDSVVRNMSVPITDSLVSFGRGPDNTEIFRDRLESRVPKYAFKILLWKEGYDPSSKTLPWKGSASAADASYHFWISTKATLGILINGHHLASSDATNAAGPAKHWAKIYDGDSLMIWGRPDPEDRTHVVFRCFWGGSSRKRPQGPQLLELADGPLAQRLDAACQRTENRVRLTMDRRRRTADAEKELEQRLLQVEQERRRGDAFEKTRLAAVEYLTATQQLPSRLAAPRNYLPSRASRLQATATMPFRQGR</sequence>
<evidence type="ECO:0000256" key="9">
    <source>
        <dbReference type="SAM" id="MobiDB-lite"/>
    </source>
</evidence>
<protein>
    <recommendedName>
        <fullName evidence="7">Autophagy-related protein 1</fullName>
    </recommendedName>
</protein>
<evidence type="ECO:0000256" key="8">
    <source>
        <dbReference type="PROSITE-ProRule" id="PRU10141"/>
    </source>
</evidence>
<reference evidence="12 13" key="1">
    <citation type="journal article" date="2015" name="BMC Genomics">
        <title>Gene expression during zombie ant biting behavior reflects the complexity underlying fungal parasitic behavioral manipulation.</title>
        <authorList>
            <person name="de Bekker C."/>
            <person name="Ohm R.A."/>
            <person name="Loreto R.G."/>
            <person name="Sebastian A."/>
            <person name="Albert I."/>
            <person name="Merrow M."/>
            <person name="Brachmann A."/>
            <person name="Hughes D.P."/>
        </authorList>
    </citation>
    <scope>NUCLEOTIDE SEQUENCE [LARGE SCALE GENOMIC DNA]</scope>
    <source>
        <strain evidence="12 13">SC16a</strain>
    </source>
</reference>
<feature type="region of interest" description="Disordered" evidence="9">
    <location>
        <begin position="1"/>
        <end position="28"/>
    </location>
</feature>
<dbReference type="STRING" id="268505.A0A2A9P3C5"/>
<gene>
    <name evidence="12" type="ORF">XA68_18482</name>
</gene>
<evidence type="ECO:0000259" key="11">
    <source>
        <dbReference type="PROSITE" id="PS50011"/>
    </source>
</evidence>
<dbReference type="PROSITE" id="PS00108">
    <property type="entry name" value="PROTEIN_KINASE_ST"/>
    <property type="match status" value="1"/>
</dbReference>
<dbReference type="SUPFAM" id="SSF56112">
    <property type="entry name" value="Protein kinase-like (PK-like)"/>
    <property type="match status" value="1"/>
</dbReference>
<evidence type="ECO:0000256" key="3">
    <source>
        <dbReference type="ARBA" id="ARBA00022448"/>
    </source>
</evidence>
<comment type="subcellular location">
    <subcellularLocation>
        <location evidence="1">Preautophagosomal structure membrane</location>
        <topology evidence="1">Peripheral membrane protein</topology>
    </subcellularLocation>
</comment>
<comment type="similarity">
    <text evidence="2">Belongs to the protein kinase superfamily. CAMK Ser/Thr protein kinase family. CHEK2 subfamily.</text>
</comment>
<dbReference type="InterPro" id="IPR045269">
    <property type="entry name" value="Atg1-like"/>
</dbReference>
<dbReference type="GO" id="GO:0010506">
    <property type="term" value="P:regulation of autophagy"/>
    <property type="evidence" value="ECO:0007669"/>
    <property type="project" value="InterPro"/>
</dbReference>
<dbReference type="GO" id="GO:0034045">
    <property type="term" value="C:phagophore assembly site membrane"/>
    <property type="evidence" value="ECO:0007669"/>
    <property type="project" value="UniProtKB-SubCell"/>
</dbReference>
<keyword evidence="3" id="KW-0813">Transport</keyword>
<feature type="domain" description="Protein kinase" evidence="11">
    <location>
        <begin position="287"/>
        <end position="570"/>
    </location>
</feature>
<dbReference type="GO" id="GO:0006914">
    <property type="term" value="P:autophagy"/>
    <property type="evidence" value="ECO:0007669"/>
    <property type="project" value="UniProtKB-KW"/>
</dbReference>
<dbReference type="Pfam" id="PF00498">
    <property type="entry name" value="FHA"/>
    <property type="match status" value="1"/>
</dbReference>
<feature type="binding site" evidence="8">
    <location>
        <position position="316"/>
    </location>
    <ligand>
        <name>ATP</name>
        <dbReference type="ChEBI" id="CHEBI:30616"/>
    </ligand>
</feature>
<dbReference type="InterPro" id="IPR000719">
    <property type="entry name" value="Prot_kinase_dom"/>
</dbReference>
<dbReference type="Pfam" id="PF00069">
    <property type="entry name" value="Pkinase"/>
    <property type="match status" value="1"/>
</dbReference>
<evidence type="ECO:0000256" key="1">
    <source>
        <dbReference type="ARBA" id="ARBA00004623"/>
    </source>
</evidence>
<feature type="region of interest" description="Disordered" evidence="9">
    <location>
        <begin position="584"/>
        <end position="637"/>
    </location>
</feature>
<dbReference type="AlphaFoldDB" id="A0A2A9P3C5"/>
<evidence type="ECO:0000256" key="7">
    <source>
        <dbReference type="ARBA" id="ARBA00030237"/>
    </source>
</evidence>
<dbReference type="InterPro" id="IPR000253">
    <property type="entry name" value="FHA_dom"/>
</dbReference>
<feature type="domain" description="FHA" evidence="10">
    <location>
        <begin position="111"/>
        <end position="164"/>
    </location>
</feature>
<dbReference type="PROSITE" id="PS50011">
    <property type="entry name" value="PROTEIN_KINASE_DOM"/>
    <property type="match status" value="1"/>
</dbReference>
<organism evidence="12 13">
    <name type="scientific">Ophiocordyceps unilateralis</name>
    <name type="common">Zombie-ant fungus</name>
    <name type="synonym">Torrubia unilateralis</name>
    <dbReference type="NCBI Taxonomy" id="268505"/>
    <lineage>
        <taxon>Eukaryota</taxon>
        <taxon>Fungi</taxon>
        <taxon>Dikarya</taxon>
        <taxon>Ascomycota</taxon>
        <taxon>Pezizomycotina</taxon>
        <taxon>Sordariomycetes</taxon>
        <taxon>Hypocreomycetidae</taxon>
        <taxon>Hypocreales</taxon>
        <taxon>Ophiocordycipitaceae</taxon>
        <taxon>Ophiocordyceps</taxon>
    </lineage>
</organism>
<evidence type="ECO:0000256" key="5">
    <source>
        <dbReference type="ARBA" id="ARBA00022840"/>
    </source>
</evidence>
<evidence type="ECO:0000313" key="12">
    <source>
        <dbReference type="EMBL" id="PFH55363.1"/>
    </source>
</evidence>
<feature type="compositionally biased region" description="Polar residues" evidence="9">
    <location>
        <begin position="1"/>
        <end position="15"/>
    </location>
</feature>
<dbReference type="InterPro" id="IPR008271">
    <property type="entry name" value="Ser/Thr_kinase_AS"/>
</dbReference>
<evidence type="ECO:0000313" key="13">
    <source>
        <dbReference type="Proteomes" id="UP000037136"/>
    </source>
</evidence>
<dbReference type="SMART" id="SM00240">
    <property type="entry name" value="FHA"/>
    <property type="match status" value="1"/>
</dbReference>
<dbReference type="FunFam" id="3.30.200.20:FF:000470">
    <property type="entry name" value="Serine/threonine-protein kinase RAD53"/>
    <property type="match status" value="1"/>
</dbReference>
<feature type="compositionally biased region" description="Polar residues" evidence="9">
    <location>
        <begin position="705"/>
        <end position="717"/>
    </location>
</feature>
<keyword evidence="4 8" id="KW-0547">Nucleotide-binding</keyword>
<feature type="region of interest" description="Disordered" evidence="9">
    <location>
        <begin position="692"/>
        <end position="752"/>
    </location>
</feature>
<dbReference type="Gene3D" id="3.30.200.20">
    <property type="entry name" value="Phosphorylase Kinase, domain 1"/>
    <property type="match status" value="1"/>
</dbReference>
<keyword evidence="6" id="KW-0072">Autophagy</keyword>
<evidence type="ECO:0000256" key="4">
    <source>
        <dbReference type="ARBA" id="ARBA00022741"/>
    </source>
</evidence>
<keyword evidence="13" id="KW-1185">Reference proteome</keyword>
<dbReference type="InterPro" id="IPR017441">
    <property type="entry name" value="Protein_kinase_ATP_BS"/>
</dbReference>
<evidence type="ECO:0000259" key="10">
    <source>
        <dbReference type="PROSITE" id="PS50006"/>
    </source>
</evidence>
<feature type="compositionally biased region" description="Basic and acidic residues" evidence="9">
    <location>
        <begin position="592"/>
        <end position="603"/>
    </location>
</feature>
<keyword evidence="5 8" id="KW-0067">ATP-binding</keyword>
<dbReference type="PROSITE" id="PS00107">
    <property type="entry name" value="PROTEIN_KINASE_ATP"/>
    <property type="match status" value="1"/>
</dbReference>
<dbReference type="Gene3D" id="2.60.200.20">
    <property type="match status" value="1"/>
</dbReference>
<dbReference type="GO" id="GO:0004674">
    <property type="term" value="F:protein serine/threonine kinase activity"/>
    <property type="evidence" value="ECO:0007669"/>
    <property type="project" value="InterPro"/>
</dbReference>
<reference evidence="12 13" key="2">
    <citation type="journal article" date="2017" name="Sci. Rep.">
        <title>Ant-infecting Ophiocordyceps genomes reveal a high diversity of potential behavioral manipulation genes and a possible major role for enterotoxins.</title>
        <authorList>
            <person name="de Bekker C."/>
            <person name="Ohm R.A."/>
            <person name="Evans H.C."/>
            <person name="Brachmann A."/>
            <person name="Hughes D.P."/>
        </authorList>
    </citation>
    <scope>NUCLEOTIDE SEQUENCE [LARGE SCALE GENOMIC DNA]</scope>
    <source>
        <strain evidence="12 13">SC16a</strain>
    </source>
</reference>
<proteinExistence type="inferred from homology"/>
<dbReference type="InterPro" id="IPR008984">
    <property type="entry name" value="SMAD_FHA_dom_sf"/>
</dbReference>
<dbReference type="Proteomes" id="UP000037136">
    <property type="component" value="Unassembled WGS sequence"/>
</dbReference>